<dbReference type="KEGG" id="aaeo:BJI67_00905"/>
<dbReference type="Gene3D" id="3.30.450.40">
    <property type="match status" value="1"/>
</dbReference>
<dbReference type="Pfam" id="PF00563">
    <property type="entry name" value="EAL"/>
    <property type="match status" value="1"/>
</dbReference>
<dbReference type="PROSITE" id="PS50885">
    <property type="entry name" value="HAMP"/>
    <property type="match status" value="1"/>
</dbReference>
<dbReference type="EMBL" id="CP017448">
    <property type="protein sequence ID" value="AOV15813.1"/>
    <property type="molecule type" value="Genomic_DNA"/>
</dbReference>
<evidence type="ECO:0000259" key="2">
    <source>
        <dbReference type="PROSITE" id="PS50883"/>
    </source>
</evidence>
<dbReference type="Gene3D" id="6.10.340.10">
    <property type="match status" value="1"/>
</dbReference>
<dbReference type="RefSeq" id="WP_070071413.1">
    <property type="nucleotide sequence ID" value="NZ_CP017448.1"/>
</dbReference>
<evidence type="ECO:0000313" key="6">
    <source>
        <dbReference type="Proteomes" id="UP000095342"/>
    </source>
</evidence>
<dbReference type="Pfam" id="PF00672">
    <property type="entry name" value="HAMP"/>
    <property type="match status" value="1"/>
</dbReference>
<evidence type="ECO:0000313" key="5">
    <source>
        <dbReference type="EMBL" id="AOV15813.1"/>
    </source>
</evidence>
<evidence type="ECO:0000256" key="1">
    <source>
        <dbReference type="SAM" id="Phobius"/>
    </source>
</evidence>
<keyword evidence="1" id="KW-0812">Transmembrane</keyword>
<dbReference type="InterPro" id="IPR043128">
    <property type="entry name" value="Rev_trsase/Diguanyl_cyclase"/>
</dbReference>
<organism evidence="5 6">
    <name type="scientific">Acidihalobacter aeolianus</name>
    <dbReference type="NCBI Taxonomy" id="2792603"/>
    <lineage>
        <taxon>Bacteria</taxon>
        <taxon>Pseudomonadati</taxon>
        <taxon>Pseudomonadota</taxon>
        <taxon>Gammaproteobacteria</taxon>
        <taxon>Chromatiales</taxon>
        <taxon>Ectothiorhodospiraceae</taxon>
        <taxon>Acidihalobacter</taxon>
    </lineage>
</organism>
<dbReference type="GO" id="GO:0016020">
    <property type="term" value="C:membrane"/>
    <property type="evidence" value="ECO:0007669"/>
    <property type="project" value="InterPro"/>
</dbReference>
<dbReference type="Proteomes" id="UP000095342">
    <property type="component" value="Chromosome"/>
</dbReference>
<dbReference type="InterPro" id="IPR003018">
    <property type="entry name" value="GAF"/>
</dbReference>
<dbReference type="SMART" id="SM00304">
    <property type="entry name" value="HAMP"/>
    <property type="match status" value="1"/>
</dbReference>
<feature type="domain" description="EAL" evidence="2">
    <location>
        <begin position="453"/>
        <end position="707"/>
    </location>
</feature>
<dbReference type="PANTHER" id="PTHR44757:SF2">
    <property type="entry name" value="BIOFILM ARCHITECTURE MAINTENANCE PROTEIN MBAA"/>
    <property type="match status" value="1"/>
</dbReference>
<keyword evidence="6" id="KW-1185">Reference proteome</keyword>
<proteinExistence type="predicted"/>
<gene>
    <name evidence="5" type="ORF">BJI67_00905</name>
</gene>
<keyword evidence="1" id="KW-0472">Membrane</keyword>
<dbReference type="SMART" id="SM00267">
    <property type="entry name" value="GGDEF"/>
    <property type="match status" value="1"/>
</dbReference>
<dbReference type="SUPFAM" id="SSF158472">
    <property type="entry name" value="HAMP domain-like"/>
    <property type="match status" value="1"/>
</dbReference>
<reference evidence="5 6" key="1">
    <citation type="submission" date="2016-09" db="EMBL/GenBank/DDBJ databases">
        <title>Acidihalobacter prosperus V6 (DSM14174).</title>
        <authorList>
            <person name="Khaleque H.N."/>
            <person name="Ramsay J.P."/>
            <person name="Murphy R.J.T."/>
            <person name="Kaksonen A.H."/>
            <person name="Boxall N.J."/>
            <person name="Watkin E.L.J."/>
        </authorList>
    </citation>
    <scope>NUCLEOTIDE SEQUENCE [LARGE SCALE GENOMIC DNA]</scope>
    <source>
        <strain evidence="5 6">V6</strain>
    </source>
</reference>
<dbReference type="InterPro" id="IPR003660">
    <property type="entry name" value="HAMP_dom"/>
</dbReference>
<dbReference type="InterPro" id="IPR029787">
    <property type="entry name" value="Nucleotide_cyclase"/>
</dbReference>
<dbReference type="GO" id="GO:0007165">
    <property type="term" value="P:signal transduction"/>
    <property type="evidence" value="ECO:0007669"/>
    <property type="project" value="InterPro"/>
</dbReference>
<protein>
    <submittedName>
        <fullName evidence="5">Uncharacterized protein</fullName>
    </submittedName>
</protein>
<dbReference type="CDD" id="cd01948">
    <property type="entry name" value="EAL"/>
    <property type="match status" value="1"/>
</dbReference>
<dbReference type="InterPro" id="IPR029016">
    <property type="entry name" value="GAF-like_dom_sf"/>
</dbReference>
<dbReference type="SUPFAM" id="SSF55073">
    <property type="entry name" value="Nucleotide cyclase"/>
    <property type="match status" value="1"/>
</dbReference>
<dbReference type="Gene3D" id="3.20.20.450">
    <property type="entry name" value="EAL domain"/>
    <property type="match status" value="1"/>
</dbReference>
<dbReference type="CDD" id="cd06225">
    <property type="entry name" value="HAMP"/>
    <property type="match status" value="1"/>
</dbReference>
<accession>A0A1D8K4C8</accession>
<dbReference type="PROSITE" id="PS50883">
    <property type="entry name" value="EAL"/>
    <property type="match status" value="1"/>
</dbReference>
<dbReference type="InterPro" id="IPR052155">
    <property type="entry name" value="Biofilm_reg_signaling"/>
</dbReference>
<dbReference type="Pfam" id="PF00990">
    <property type="entry name" value="GGDEF"/>
    <property type="match status" value="1"/>
</dbReference>
<dbReference type="InterPro" id="IPR000160">
    <property type="entry name" value="GGDEF_dom"/>
</dbReference>
<dbReference type="PANTHER" id="PTHR44757">
    <property type="entry name" value="DIGUANYLATE CYCLASE DGCP"/>
    <property type="match status" value="1"/>
</dbReference>
<dbReference type="Pfam" id="PF13185">
    <property type="entry name" value="GAF_2"/>
    <property type="match status" value="1"/>
</dbReference>
<sequence>MLTLQHALYWNIAALVIFALITLLLAWYGGDLLILRPVRRLANSASRIASGDYSVRSGIRRGPSEIAFLGQTFDGMATALEKRTHDQARQQQRIARLNRIYRLLSAINGAIIRIRDREDLLHEACRIVIEQGQLRFAWVGMIEPSSNVVRLKAHEGEAEAFVRSIRVSFDPDDTEGRGLVGNAIRTGEHQVSNDVDHDPRLQPWREGLLAADIHSAAAFPLKVRGSCIGAIALYAHEHDYFDDQELTLLDELAADCSLVLENIEKDQQISFLANWDTLTRLPNRTLFEDRARQELRRSEDLGKQGAIVAISIANYPSISDRRGRAAGDKILIEVSARLASLSMAGIPTDGLADHIARIGNNDFAIIIGIANSPGELHELAQTIRNNLARPVPLENEFTELDVRIGIALYPDHSRKVEDLIQHALFAAHMQTQSAPARRTAVYSVGEDTAAQARFSLEAALRMAIEREEFFLEYQPRVDVETGEVTSAEALLRWDRPEHGRVPPSEFIDVLEETGLIVPVGEWVTRTAMQHRLAMRERVSDNFVISINASSCELRSIDYAERMRRLLQETGARPEWIEIELTESGLVENGNATLAQLGALKNLGMQLSIDDFGTGYSSLNYLRQFPVDALKIDQTFVRELGHTHDALVIIKCIVGLAKALNLSVVAEGVETESQQEMLRQVGCDEFQGYLFSRPLGPEALDRFLANSL</sequence>
<dbReference type="SMART" id="SM00052">
    <property type="entry name" value="EAL"/>
    <property type="match status" value="1"/>
</dbReference>
<dbReference type="SUPFAM" id="SSF141868">
    <property type="entry name" value="EAL domain-like"/>
    <property type="match status" value="1"/>
</dbReference>
<dbReference type="InterPro" id="IPR035919">
    <property type="entry name" value="EAL_sf"/>
</dbReference>
<dbReference type="PROSITE" id="PS50887">
    <property type="entry name" value="GGDEF"/>
    <property type="match status" value="1"/>
</dbReference>
<feature type="domain" description="HAMP" evidence="3">
    <location>
        <begin position="32"/>
        <end position="85"/>
    </location>
</feature>
<dbReference type="SUPFAM" id="SSF55781">
    <property type="entry name" value="GAF domain-like"/>
    <property type="match status" value="1"/>
</dbReference>
<name>A0A1D8K4C8_9GAMM</name>
<feature type="transmembrane region" description="Helical" evidence="1">
    <location>
        <begin position="7"/>
        <end position="30"/>
    </location>
</feature>
<dbReference type="AlphaFoldDB" id="A0A1D8K4C8"/>
<dbReference type="CDD" id="cd01949">
    <property type="entry name" value="GGDEF"/>
    <property type="match status" value="1"/>
</dbReference>
<keyword evidence="1" id="KW-1133">Transmembrane helix</keyword>
<evidence type="ECO:0000259" key="3">
    <source>
        <dbReference type="PROSITE" id="PS50885"/>
    </source>
</evidence>
<feature type="domain" description="GGDEF" evidence="4">
    <location>
        <begin position="303"/>
        <end position="444"/>
    </location>
</feature>
<dbReference type="Gene3D" id="3.30.70.270">
    <property type="match status" value="1"/>
</dbReference>
<dbReference type="SMART" id="SM00065">
    <property type="entry name" value="GAF"/>
    <property type="match status" value="1"/>
</dbReference>
<evidence type="ECO:0000259" key="4">
    <source>
        <dbReference type="PROSITE" id="PS50887"/>
    </source>
</evidence>
<dbReference type="InterPro" id="IPR001633">
    <property type="entry name" value="EAL_dom"/>
</dbReference>
<dbReference type="NCBIfam" id="TIGR00254">
    <property type="entry name" value="GGDEF"/>
    <property type="match status" value="1"/>
</dbReference>